<dbReference type="GO" id="GO:0005743">
    <property type="term" value="C:mitochondrial inner membrane"/>
    <property type="evidence" value="ECO:0007669"/>
    <property type="project" value="TreeGrafter"/>
</dbReference>
<dbReference type="EMBL" id="JAODUP010000196">
    <property type="protein sequence ID" value="KAK2157201.1"/>
    <property type="molecule type" value="Genomic_DNA"/>
</dbReference>
<keyword evidence="2" id="KW-1185">Reference proteome</keyword>
<dbReference type="Proteomes" id="UP001208570">
    <property type="component" value="Unassembled WGS sequence"/>
</dbReference>
<evidence type="ECO:0000313" key="2">
    <source>
        <dbReference type="Proteomes" id="UP001208570"/>
    </source>
</evidence>
<dbReference type="GO" id="GO:0043022">
    <property type="term" value="F:ribosome binding"/>
    <property type="evidence" value="ECO:0007669"/>
    <property type="project" value="TreeGrafter"/>
</dbReference>
<protein>
    <submittedName>
        <fullName evidence="1">Uncharacterized protein</fullName>
    </submittedName>
</protein>
<dbReference type="PANTHER" id="PTHR13333:SF5">
    <property type="entry name" value="M-AAA PROTEASE-INTERACTING PROTEIN 1, MITOCHONDRIAL"/>
    <property type="match status" value="1"/>
</dbReference>
<organism evidence="1 2">
    <name type="scientific">Paralvinella palmiformis</name>
    <dbReference type="NCBI Taxonomy" id="53620"/>
    <lineage>
        <taxon>Eukaryota</taxon>
        <taxon>Metazoa</taxon>
        <taxon>Spiralia</taxon>
        <taxon>Lophotrochozoa</taxon>
        <taxon>Annelida</taxon>
        <taxon>Polychaeta</taxon>
        <taxon>Sedentaria</taxon>
        <taxon>Canalipalpata</taxon>
        <taxon>Terebellida</taxon>
        <taxon>Terebelliformia</taxon>
        <taxon>Alvinellidae</taxon>
        <taxon>Paralvinella</taxon>
    </lineage>
</organism>
<reference evidence="1" key="1">
    <citation type="journal article" date="2023" name="Mol. Biol. Evol.">
        <title>Third-Generation Sequencing Reveals the Adaptive Role of the Epigenome in Three Deep-Sea Polychaetes.</title>
        <authorList>
            <person name="Perez M."/>
            <person name="Aroh O."/>
            <person name="Sun Y."/>
            <person name="Lan Y."/>
            <person name="Juniper S.K."/>
            <person name="Young C.R."/>
            <person name="Angers B."/>
            <person name="Qian P.Y."/>
        </authorList>
    </citation>
    <scope>NUCLEOTIDE SEQUENCE</scope>
    <source>
        <strain evidence="1">P08H-3</strain>
    </source>
</reference>
<name>A0AAD9JQ44_9ANNE</name>
<gene>
    <name evidence="1" type="ORF">LSH36_196g08009</name>
</gene>
<proteinExistence type="predicted"/>
<accession>A0AAD9JQ44</accession>
<dbReference type="PANTHER" id="PTHR13333">
    <property type="entry name" value="M-AAA PROTEASE-INTERACTING PROTEIN 1, MITOCHONDRIAL"/>
    <property type="match status" value="1"/>
</dbReference>
<comment type="caution">
    <text evidence="1">The sequence shown here is derived from an EMBL/GenBank/DDBJ whole genome shotgun (WGS) entry which is preliminary data.</text>
</comment>
<dbReference type="GO" id="GO:0032979">
    <property type="term" value="P:protein insertion into mitochondrial inner membrane from matrix"/>
    <property type="evidence" value="ECO:0007669"/>
    <property type="project" value="TreeGrafter"/>
</dbReference>
<evidence type="ECO:0000313" key="1">
    <source>
        <dbReference type="EMBL" id="KAK2157201.1"/>
    </source>
</evidence>
<dbReference type="AlphaFoldDB" id="A0AAD9JQ44"/>
<sequence>MSDIVEWKVYDDEYILAMNCVGLFRKLLLGSRSQCAYLKQGMISVSPQKRCPSLVHVFSTEPVRFYSQLTHLSHLIKGITMKILQFANSFRVMKNKMMIRRINQDIDPNFRLDNFATDVKYAFSKLSHLLATRQYRKMRELTYGNSEEPVNFLQEYVESLLDQDLVQHVDFKPDEISVMDPNILETLTQDGVKAVVVEVAAFGVKFVNERTPVMMHLHVRQVLACLAKPMQRVLHLGGWLLTYHLSISERFQAESESCCLADPVCTTITIRGRLCHEVRLTLFHECISGVTMHLLRTFKNILIRVPFSDVCTNPLLPLSSHVLKLGTETQSHQYPIFMRRHYCDNRQPDVQPKVKTFYLPNPFVLLKNKWLTFRIQTEIDQGFSLDDFSIGASYAVSQLTHLMATKQYSAIKDLIYGENEAPVDILKDYTESLSDSKLITEMHFTPEQVSVVHPRIVTVTDETEDDHVVTVDVAAVGFKLSDENRSLILQLQVRFRQSYSKRITSGWLIHNILYIRLQEINRA</sequence>